<dbReference type="GO" id="GO:0005975">
    <property type="term" value="P:carbohydrate metabolic process"/>
    <property type="evidence" value="ECO:0007669"/>
    <property type="project" value="InterPro"/>
</dbReference>
<dbReference type="InterPro" id="IPR010819">
    <property type="entry name" value="AGE/CE"/>
</dbReference>
<protein>
    <submittedName>
        <fullName evidence="3">AGE family epimerase/isomerase</fullName>
    </submittedName>
</protein>
<name>A0A964FDJ6_9CYAN</name>
<keyword evidence="4" id="KW-1185">Reference proteome</keyword>
<dbReference type="GO" id="GO:0016853">
    <property type="term" value="F:isomerase activity"/>
    <property type="evidence" value="ECO:0007669"/>
    <property type="project" value="UniProtKB-KW"/>
</dbReference>
<proteinExistence type="inferred from homology"/>
<evidence type="ECO:0000256" key="1">
    <source>
        <dbReference type="ARBA" id="ARBA00008558"/>
    </source>
</evidence>
<dbReference type="InterPro" id="IPR012341">
    <property type="entry name" value="6hp_glycosidase-like_sf"/>
</dbReference>
<dbReference type="SUPFAM" id="SSF48208">
    <property type="entry name" value="Six-hairpin glycosidases"/>
    <property type="match status" value="1"/>
</dbReference>
<keyword evidence="2" id="KW-0413">Isomerase</keyword>
<evidence type="ECO:0000256" key="2">
    <source>
        <dbReference type="ARBA" id="ARBA00023235"/>
    </source>
</evidence>
<evidence type="ECO:0000313" key="4">
    <source>
        <dbReference type="Proteomes" id="UP000729733"/>
    </source>
</evidence>
<dbReference type="AlphaFoldDB" id="A0A964FDJ6"/>
<dbReference type="Proteomes" id="UP000729733">
    <property type="component" value="Unassembled WGS sequence"/>
</dbReference>
<dbReference type="Pfam" id="PF07221">
    <property type="entry name" value="GlcNAc_2-epim"/>
    <property type="match status" value="1"/>
</dbReference>
<dbReference type="Gene3D" id="1.50.10.10">
    <property type="match status" value="1"/>
</dbReference>
<dbReference type="RefSeq" id="WP_229638659.1">
    <property type="nucleotide sequence ID" value="NZ_JADWDC010000002.1"/>
</dbReference>
<gene>
    <name evidence="3" type="ORF">I4641_01530</name>
</gene>
<organism evidence="3 4">
    <name type="scientific">Waterburya agarophytonicola KI4</name>
    <dbReference type="NCBI Taxonomy" id="2874699"/>
    <lineage>
        <taxon>Bacteria</taxon>
        <taxon>Bacillati</taxon>
        <taxon>Cyanobacteriota</taxon>
        <taxon>Cyanophyceae</taxon>
        <taxon>Pleurocapsales</taxon>
        <taxon>Hyellaceae</taxon>
        <taxon>Waterburya</taxon>
        <taxon>Waterburya agarophytonicola</taxon>
    </lineage>
</organism>
<dbReference type="InterPro" id="IPR008928">
    <property type="entry name" value="6-hairpin_glycosidase_sf"/>
</dbReference>
<accession>A0A964FDJ6</accession>
<comment type="caution">
    <text evidence="3">The sequence shown here is derived from an EMBL/GenBank/DDBJ whole genome shotgun (WGS) entry which is preliminary data.</text>
</comment>
<comment type="similarity">
    <text evidence="1">Belongs to the N-acylglucosamine 2-epimerase family.</text>
</comment>
<sequence>MNYQPKAIRLFLRATLVCLSLILLITIRQPILATSNSNILSGARWLKHVEEDLNPWWLDKNAFGEPIGNFPSFRCDDGEPVNLSELCPAFENLPSDYGWLPLALDKNFIVSQSRQVYSYGVAYHLTGDPKFLSLAKAGVDWIRQYGLDQENGGSFKYLQIADRQPDLFVGQRTSQDLAYTLQGMSFYYYLTRDEEILSDIISLKNFIFDNYYDSEQGLMMWTPGKYESQNSSDEYYNQRKRLISQLDQINGYMLLLIPMLPEPYKSEWKEDLINLSEILIDKFYSPKYNVFWLDLDKTEDRKLLPGKADYGHTIKSLWMIYHTGQLVDDESLINFATTNADRLLQEAYDSDSGTWTSAPFLDKNGKIVRDLDKNWWIYAELDQVAGTLSLIEPSYVGKYLQSTVNWWFDNMVDLTNHEVWNLLTSPKLEKKLPKQYHWKNGYHSYEHALVGYITSGATLGDLVELYFARKQGQEQESIRPYYYTGQIAELEIEPMPLVADNNLPSISELNKVTVTFRQIK</sequence>
<reference evidence="3" key="1">
    <citation type="journal article" date="2021" name="Antonie Van Leeuwenhoek">
        <title>Draft genome and description of Waterburya agarophytonicola gen. nov. sp. nov. (Pleurocapsales, Cyanobacteria): a seaweed symbiont.</title>
        <authorList>
            <person name="Bonthond G."/>
            <person name="Shalygin S."/>
            <person name="Bayer T."/>
            <person name="Weinberger F."/>
        </authorList>
    </citation>
    <scope>NUCLEOTIDE SEQUENCE</scope>
    <source>
        <strain evidence="3">KI4</strain>
    </source>
</reference>
<dbReference type="PANTHER" id="PTHR15108">
    <property type="entry name" value="N-ACYLGLUCOSAMINE-2-EPIMERASE"/>
    <property type="match status" value="1"/>
</dbReference>
<evidence type="ECO:0000313" key="3">
    <source>
        <dbReference type="EMBL" id="MCC0175660.1"/>
    </source>
</evidence>
<dbReference type="EMBL" id="JADWDC010000002">
    <property type="protein sequence ID" value="MCC0175660.1"/>
    <property type="molecule type" value="Genomic_DNA"/>
</dbReference>